<dbReference type="Pfam" id="PF00067">
    <property type="entry name" value="p450"/>
    <property type="match status" value="1"/>
</dbReference>
<sequence length="490" mass="55015">MNKIVVQAPVLIGLVSIVSFLALNHWRRRKLPPNVDVTKFPLGEKPWKTYARLSKKLGPVICVPSFGKTVVIINTAECATELVERRVNFACKPRWPMAELLGKQHSVAFVYYGERHKKLRKVLHASLNANIVVSTWGNHMDVQSISLCEALLANPEDFFALIEDNIQRHVIGHVYGRQPTSDHCRILKDVMDQTSMALQPGRWLVDLWPALLYVPSWVPGAGFKRWAAEAKTLFLRSIEEPFSVAKSDVASGTAQFSFVQHALLNAPNMDAEDESVLIDAAGTFVTAGTETTVSALLTFVAMMAKYPLVQQKAFNEIRAVLGNENRLPNLHDRASMPYIECLISELLRFNPSVPLIPHSNTNEDVYQDSFIPKKSWILINVWAILHDEETYPDPEEFIPERFEQGKGTPAPDPRAFVFGLGRRRCPGAPFAELIIFLTITRMLTLFEFSLEEGDNQPFDVVPRLVTIPKPFKCRVVARPNAKSALEAHAA</sequence>
<comment type="similarity">
    <text evidence="3 10">Belongs to the cytochrome P450 family.</text>
</comment>
<name>A0AAW0DSY3_9AGAR</name>
<dbReference type="AlphaFoldDB" id="A0AAW0DSY3"/>
<evidence type="ECO:0000256" key="10">
    <source>
        <dbReference type="RuleBase" id="RU000461"/>
    </source>
</evidence>
<evidence type="ECO:0000313" key="12">
    <source>
        <dbReference type="EMBL" id="KAK7055266.1"/>
    </source>
</evidence>
<dbReference type="PRINTS" id="PR00463">
    <property type="entry name" value="EP450I"/>
</dbReference>
<keyword evidence="13" id="KW-1185">Reference proteome</keyword>
<keyword evidence="11" id="KW-0812">Transmembrane</keyword>
<keyword evidence="8 10" id="KW-0503">Monooxygenase</keyword>
<dbReference type="PANTHER" id="PTHR46300:SF7">
    <property type="entry name" value="P450, PUTATIVE (EUROFUNG)-RELATED"/>
    <property type="match status" value="1"/>
</dbReference>
<keyword evidence="11" id="KW-1133">Transmembrane helix</keyword>
<dbReference type="PROSITE" id="PS00086">
    <property type="entry name" value="CYTOCHROME_P450"/>
    <property type="match status" value="1"/>
</dbReference>
<proteinExistence type="inferred from homology"/>
<dbReference type="EMBL" id="JAWWNJ010000005">
    <property type="protein sequence ID" value="KAK7055266.1"/>
    <property type="molecule type" value="Genomic_DNA"/>
</dbReference>
<evidence type="ECO:0000313" key="13">
    <source>
        <dbReference type="Proteomes" id="UP001362999"/>
    </source>
</evidence>
<feature type="transmembrane region" description="Helical" evidence="11">
    <location>
        <begin position="6"/>
        <end position="23"/>
    </location>
</feature>
<dbReference type="InterPro" id="IPR036396">
    <property type="entry name" value="Cyt_P450_sf"/>
</dbReference>
<comment type="cofactor">
    <cofactor evidence="1 9">
        <name>heme</name>
        <dbReference type="ChEBI" id="CHEBI:30413"/>
    </cofactor>
</comment>
<evidence type="ECO:0000256" key="3">
    <source>
        <dbReference type="ARBA" id="ARBA00010617"/>
    </source>
</evidence>
<dbReference type="PANTHER" id="PTHR46300">
    <property type="entry name" value="P450, PUTATIVE (EUROFUNG)-RELATED-RELATED"/>
    <property type="match status" value="1"/>
</dbReference>
<dbReference type="InterPro" id="IPR001128">
    <property type="entry name" value="Cyt_P450"/>
</dbReference>
<evidence type="ECO:0000256" key="7">
    <source>
        <dbReference type="ARBA" id="ARBA00023004"/>
    </source>
</evidence>
<evidence type="ECO:0000256" key="6">
    <source>
        <dbReference type="ARBA" id="ARBA00023002"/>
    </source>
</evidence>
<dbReference type="GO" id="GO:0005506">
    <property type="term" value="F:iron ion binding"/>
    <property type="evidence" value="ECO:0007669"/>
    <property type="project" value="InterPro"/>
</dbReference>
<gene>
    <name evidence="12" type="ORF">R3P38DRAFT_2846085</name>
</gene>
<evidence type="ECO:0000256" key="9">
    <source>
        <dbReference type="PIRSR" id="PIRSR602401-1"/>
    </source>
</evidence>
<feature type="binding site" description="axial binding residue" evidence="9">
    <location>
        <position position="425"/>
    </location>
    <ligand>
        <name>heme</name>
        <dbReference type="ChEBI" id="CHEBI:30413"/>
    </ligand>
    <ligandPart>
        <name>Fe</name>
        <dbReference type="ChEBI" id="CHEBI:18248"/>
    </ligandPart>
</feature>
<keyword evidence="6 10" id="KW-0560">Oxidoreductase</keyword>
<dbReference type="InterPro" id="IPR050364">
    <property type="entry name" value="Cytochrome_P450_fung"/>
</dbReference>
<reference evidence="12 13" key="1">
    <citation type="journal article" date="2024" name="J Genomics">
        <title>Draft genome sequencing and assembly of Favolaschia claudopus CIRM-BRFM 2984 isolated from oak limbs.</title>
        <authorList>
            <person name="Navarro D."/>
            <person name="Drula E."/>
            <person name="Chaduli D."/>
            <person name="Cazenave R."/>
            <person name="Ahrendt S."/>
            <person name="Wang J."/>
            <person name="Lipzen A."/>
            <person name="Daum C."/>
            <person name="Barry K."/>
            <person name="Grigoriev I.V."/>
            <person name="Favel A."/>
            <person name="Rosso M.N."/>
            <person name="Martin F."/>
        </authorList>
    </citation>
    <scope>NUCLEOTIDE SEQUENCE [LARGE SCALE GENOMIC DNA]</scope>
    <source>
        <strain evidence="12 13">CIRM-BRFM 2984</strain>
    </source>
</reference>
<dbReference type="SUPFAM" id="SSF48264">
    <property type="entry name" value="Cytochrome P450"/>
    <property type="match status" value="1"/>
</dbReference>
<keyword evidence="4 9" id="KW-0349">Heme</keyword>
<accession>A0AAW0DSY3</accession>
<dbReference type="InterPro" id="IPR002401">
    <property type="entry name" value="Cyt_P450_E_grp-I"/>
</dbReference>
<evidence type="ECO:0000256" key="8">
    <source>
        <dbReference type="ARBA" id="ARBA00023033"/>
    </source>
</evidence>
<evidence type="ECO:0000256" key="2">
    <source>
        <dbReference type="ARBA" id="ARBA00005179"/>
    </source>
</evidence>
<keyword evidence="11" id="KW-0472">Membrane</keyword>
<keyword evidence="7 9" id="KW-0408">Iron</keyword>
<dbReference type="PRINTS" id="PR00385">
    <property type="entry name" value="P450"/>
</dbReference>
<organism evidence="12 13">
    <name type="scientific">Favolaschia claudopus</name>
    <dbReference type="NCBI Taxonomy" id="2862362"/>
    <lineage>
        <taxon>Eukaryota</taxon>
        <taxon>Fungi</taxon>
        <taxon>Dikarya</taxon>
        <taxon>Basidiomycota</taxon>
        <taxon>Agaricomycotina</taxon>
        <taxon>Agaricomycetes</taxon>
        <taxon>Agaricomycetidae</taxon>
        <taxon>Agaricales</taxon>
        <taxon>Marasmiineae</taxon>
        <taxon>Mycenaceae</taxon>
        <taxon>Favolaschia</taxon>
    </lineage>
</organism>
<dbReference type="GO" id="GO:0016705">
    <property type="term" value="F:oxidoreductase activity, acting on paired donors, with incorporation or reduction of molecular oxygen"/>
    <property type="evidence" value="ECO:0007669"/>
    <property type="project" value="InterPro"/>
</dbReference>
<evidence type="ECO:0000256" key="4">
    <source>
        <dbReference type="ARBA" id="ARBA00022617"/>
    </source>
</evidence>
<dbReference type="GO" id="GO:0020037">
    <property type="term" value="F:heme binding"/>
    <property type="evidence" value="ECO:0007669"/>
    <property type="project" value="InterPro"/>
</dbReference>
<evidence type="ECO:0000256" key="5">
    <source>
        <dbReference type="ARBA" id="ARBA00022723"/>
    </source>
</evidence>
<comment type="pathway">
    <text evidence="2">Secondary metabolite biosynthesis.</text>
</comment>
<protein>
    <submittedName>
        <fullName evidence="12">Cytochrome P450</fullName>
    </submittedName>
</protein>
<evidence type="ECO:0000256" key="1">
    <source>
        <dbReference type="ARBA" id="ARBA00001971"/>
    </source>
</evidence>
<dbReference type="Proteomes" id="UP001362999">
    <property type="component" value="Unassembled WGS sequence"/>
</dbReference>
<dbReference type="GO" id="GO:0004497">
    <property type="term" value="F:monooxygenase activity"/>
    <property type="evidence" value="ECO:0007669"/>
    <property type="project" value="UniProtKB-KW"/>
</dbReference>
<dbReference type="InterPro" id="IPR017972">
    <property type="entry name" value="Cyt_P450_CS"/>
</dbReference>
<evidence type="ECO:0000256" key="11">
    <source>
        <dbReference type="SAM" id="Phobius"/>
    </source>
</evidence>
<comment type="caution">
    <text evidence="12">The sequence shown here is derived from an EMBL/GenBank/DDBJ whole genome shotgun (WGS) entry which is preliminary data.</text>
</comment>
<keyword evidence="5 9" id="KW-0479">Metal-binding</keyword>
<dbReference type="Gene3D" id="1.10.630.10">
    <property type="entry name" value="Cytochrome P450"/>
    <property type="match status" value="1"/>
</dbReference>